<name>A0A1Q9D046_SYMMI</name>
<keyword evidence="5" id="KW-1185">Reference proteome</keyword>
<dbReference type="GO" id="GO:0005524">
    <property type="term" value="F:ATP binding"/>
    <property type="evidence" value="ECO:0007669"/>
    <property type="project" value="InterPro"/>
</dbReference>
<dbReference type="OMA" id="GHNDRIN"/>
<dbReference type="InterPro" id="IPR006935">
    <property type="entry name" value="Helicase/UvrB_N"/>
</dbReference>
<feature type="domain" description="Helicase C-terminal" evidence="3">
    <location>
        <begin position="637"/>
        <end position="792"/>
    </location>
</feature>
<dbReference type="InterPro" id="IPR050742">
    <property type="entry name" value="Helicase_Restrict-Modif_Enz"/>
</dbReference>
<dbReference type="GO" id="GO:0005829">
    <property type="term" value="C:cytosol"/>
    <property type="evidence" value="ECO:0007669"/>
    <property type="project" value="TreeGrafter"/>
</dbReference>
<dbReference type="PROSITE" id="PS51192">
    <property type="entry name" value="HELICASE_ATP_BIND_1"/>
    <property type="match status" value="1"/>
</dbReference>
<keyword evidence="4" id="KW-0067">ATP-binding</keyword>
<dbReference type="InterPro" id="IPR014001">
    <property type="entry name" value="Helicase_ATP-bd"/>
</dbReference>
<evidence type="ECO:0000259" key="3">
    <source>
        <dbReference type="PROSITE" id="PS51194"/>
    </source>
</evidence>
<evidence type="ECO:0000313" key="5">
    <source>
        <dbReference type="Proteomes" id="UP000186817"/>
    </source>
</evidence>
<gene>
    <name evidence="4" type="primary">IRC3</name>
    <name evidence="4" type="ORF">AK812_SmicGene30100</name>
</gene>
<dbReference type="Pfam" id="PF04851">
    <property type="entry name" value="ResIII"/>
    <property type="match status" value="1"/>
</dbReference>
<dbReference type="PANTHER" id="PTHR47396">
    <property type="entry name" value="TYPE I RESTRICTION ENZYME ECOKI R PROTEIN"/>
    <property type="match status" value="1"/>
</dbReference>
<dbReference type="SMART" id="SM00490">
    <property type="entry name" value="HELICc"/>
    <property type="match status" value="1"/>
</dbReference>
<evidence type="ECO:0000256" key="1">
    <source>
        <dbReference type="SAM" id="MobiDB-lite"/>
    </source>
</evidence>
<dbReference type="GO" id="GO:0016787">
    <property type="term" value="F:hydrolase activity"/>
    <property type="evidence" value="ECO:0007669"/>
    <property type="project" value="InterPro"/>
</dbReference>
<dbReference type="InterPro" id="IPR027417">
    <property type="entry name" value="P-loop_NTPase"/>
</dbReference>
<sequence length="1203" mass="134958">MAISRKGQQVEAGSKESFTTLDVHKCTSRRASLESSSTELSNVWYLPFGQSGFLRMQFFVDDGVYLNRRASNLIGPVADVWSCLANGDVLVSPDTLGSTAVQFAEGPPEHNYQTARASHPELYQPEHQGCTGTSCVEACAARLMGRAEVANFSCRPVEDFEAPLMRQWQRDAESAWAAAMQKRAFNLASNNSTVSHAALGHDLSGLAALVVVLLACLTSSTVPQDGKLEDARREGLGQISGGYLTRRQCSDHILGEEVRRRSIWFVPVLVVAGCHTSINYMNLAGKACGLRQIKHRTCFGSACHPDIQEGTTTNTDLSRDAAFMERMRGLAREALTWPFLVDRQRLIWASALEFDAVPVEELPPWYLEQQNLSRRSLGVHLLSMDGKRALLCSSGVDGHVPDTELKRFLRAARCVCKASDCILVTCGSCQLTEESERWLRRYGAVKKPLTKQALWRYAREQRRDVNFAHSADLPLRPCQEACLNACANGARVVELACGTGKTRIIRELANNASDCDRVLVTTPSRVLMEQISKEFPTFCKVGMGYNRGVNFSAPGFVSVTDSVHRLQRIKFGRVLIDEAHHPVPRGMPEGRELYKFSATHVEDVDYRYTLSQAIQDGVLCDYDMTLPVTTKGHPFLSLANLLVSMAGHFRRVLAYCNSVAEAKRFQSLLESLGLAAWHMNGFTPLREREKTMEEFTGCMRKPVHILVTVQVLGEGVNIPNADTCMFVEPRKSYKSIVQAMGRVLRHHRSKPLAHIVLPAIAADPRSSQPEALEADRLHVVASEKASTVTHASEKGVHHAGHGKLASGNTDVASFRSAADTVSSRAAAKQSSVRGSVRPKATQAWTHKGRRRENFPIKVHAGKNDKSYSAVLAEGTSVSIDNVTYEYRPARQAREVQPYTRRKGNEAMSGHEGLRALVPGGLHEQVERFMIVIAQADSRLQQQPLQSRLRVVDARSETLTAGIITKDIFHKVTVVLKASQTDAWDDRFQALEKFVREEARLPTERAKDDHERNLGIWLRSLGLTIRQRTAPTYRVQRMLGSHWPLIRTRVQEWLGYDLVFTERCDRLKEFVRKHGKVPTRSEFKGNTSSTGYQLVTFLANIRAGAFRLTEARLQMLREVHPLVAEKLSSWIGSKRGLQGRAWHRRAQRVIDFVTRHARVPKPKVRQEFADYWWLTTQKYRFLLLPEEWKRRLLHYPVLASFLLS</sequence>
<dbReference type="InterPro" id="IPR001650">
    <property type="entry name" value="Helicase_C-like"/>
</dbReference>
<dbReference type="PROSITE" id="PS51194">
    <property type="entry name" value="HELICASE_CTER"/>
    <property type="match status" value="1"/>
</dbReference>
<keyword evidence="4" id="KW-0547">Nucleotide-binding</keyword>
<dbReference type="GO" id="GO:0004386">
    <property type="term" value="F:helicase activity"/>
    <property type="evidence" value="ECO:0007669"/>
    <property type="project" value="UniProtKB-KW"/>
</dbReference>
<dbReference type="EMBL" id="LSRX01000807">
    <property type="protein sequence ID" value="OLP88549.1"/>
    <property type="molecule type" value="Genomic_DNA"/>
</dbReference>
<evidence type="ECO:0000259" key="2">
    <source>
        <dbReference type="PROSITE" id="PS51192"/>
    </source>
</evidence>
<reference evidence="4 5" key="1">
    <citation type="submission" date="2016-02" db="EMBL/GenBank/DDBJ databases">
        <title>Genome analysis of coral dinoflagellate symbionts highlights evolutionary adaptations to a symbiotic lifestyle.</title>
        <authorList>
            <person name="Aranda M."/>
            <person name="Li Y."/>
            <person name="Liew Y.J."/>
            <person name="Baumgarten S."/>
            <person name="Simakov O."/>
            <person name="Wilson M."/>
            <person name="Piel J."/>
            <person name="Ashoor H."/>
            <person name="Bougouffa S."/>
            <person name="Bajic V.B."/>
            <person name="Ryu T."/>
            <person name="Ravasi T."/>
            <person name="Bayer T."/>
            <person name="Micklem G."/>
            <person name="Kim H."/>
            <person name="Bhak J."/>
            <person name="Lajeunesse T.C."/>
            <person name="Voolstra C.R."/>
        </authorList>
    </citation>
    <scope>NUCLEOTIDE SEQUENCE [LARGE SCALE GENOMIC DNA]</scope>
    <source>
        <strain evidence="4 5">CCMP2467</strain>
    </source>
</reference>
<dbReference type="SUPFAM" id="SSF52540">
    <property type="entry name" value="P-loop containing nucleoside triphosphate hydrolases"/>
    <property type="match status" value="1"/>
</dbReference>
<proteinExistence type="predicted"/>
<dbReference type="PANTHER" id="PTHR47396:SF1">
    <property type="entry name" value="ATP-DEPENDENT HELICASE IRC3-RELATED"/>
    <property type="match status" value="1"/>
</dbReference>
<dbReference type="GO" id="GO:0003677">
    <property type="term" value="F:DNA binding"/>
    <property type="evidence" value="ECO:0007669"/>
    <property type="project" value="InterPro"/>
</dbReference>
<feature type="region of interest" description="Disordered" evidence="1">
    <location>
        <begin position="825"/>
        <end position="847"/>
    </location>
</feature>
<dbReference type="SMART" id="SM00487">
    <property type="entry name" value="DEXDc"/>
    <property type="match status" value="1"/>
</dbReference>
<dbReference type="OrthoDB" id="421194at2759"/>
<dbReference type="Pfam" id="PF00271">
    <property type="entry name" value="Helicase_C"/>
    <property type="match status" value="1"/>
</dbReference>
<evidence type="ECO:0000313" key="4">
    <source>
        <dbReference type="EMBL" id="OLP88549.1"/>
    </source>
</evidence>
<accession>A0A1Q9D046</accession>
<keyword evidence="4" id="KW-0378">Hydrolase</keyword>
<dbReference type="Proteomes" id="UP000186817">
    <property type="component" value="Unassembled WGS sequence"/>
</dbReference>
<organism evidence="4 5">
    <name type="scientific">Symbiodinium microadriaticum</name>
    <name type="common">Dinoflagellate</name>
    <name type="synonym">Zooxanthella microadriatica</name>
    <dbReference type="NCBI Taxonomy" id="2951"/>
    <lineage>
        <taxon>Eukaryota</taxon>
        <taxon>Sar</taxon>
        <taxon>Alveolata</taxon>
        <taxon>Dinophyceae</taxon>
        <taxon>Suessiales</taxon>
        <taxon>Symbiodiniaceae</taxon>
        <taxon>Symbiodinium</taxon>
    </lineage>
</organism>
<keyword evidence="4" id="KW-0347">Helicase</keyword>
<dbReference type="Gene3D" id="3.40.50.300">
    <property type="entry name" value="P-loop containing nucleotide triphosphate hydrolases"/>
    <property type="match status" value="2"/>
</dbReference>
<feature type="domain" description="Helicase ATP-binding" evidence="2">
    <location>
        <begin position="482"/>
        <end position="618"/>
    </location>
</feature>
<dbReference type="AlphaFoldDB" id="A0A1Q9D046"/>
<comment type="caution">
    <text evidence="4">The sequence shown here is derived from an EMBL/GenBank/DDBJ whole genome shotgun (WGS) entry which is preliminary data.</text>
</comment>
<protein>
    <submittedName>
        <fullName evidence="4">Putative ATP-dependent helicase IRC3</fullName>
    </submittedName>
</protein>